<dbReference type="Pfam" id="PF00578">
    <property type="entry name" value="AhpC-TSA"/>
    <property type="match status" value="1"/>
</dbReference>
<dbReference type="OrthoDB" id="9809746at2"/>
<keyword evidence="4" id="KW-1185">Reference proteome</keyword>
<reference evidence="3 4" key="1">
    <citation type="submission" date="2012-12" db="EMBL/GenBank/DDBJ databases">
        <title>Genome assembly of Fulvivirga imtechensis AK7.</title>
        <authorList>
            <person name="Nupur N."/>
            <person name="Khatri I."/>
            <person name="Kumar R."/>
            <person name="Subramanian S."/>
            <person name="Pinnaka A."/>
        </authorList>
    </citation>
    <scope>NUCLEOTIDE SEQUENCE [LARGE SCALE GENOMIC DNA]</scope>
    <source>
        <strain evidence="3 4">AK7</strain>
    </source>
</reference>
<dbReference type="InterPro" id="IPR013766">
    <property type="entry name" value="Thioredoxin_domain"/>
</dbReference>
<dbReference type="InterPro" id="IPR000866">
    <property type="entry name" value="AhpC/TSA"/>
</dbReference>
<dbReference type="SUPFAM" id="SSF52833">
    <property type="entry name" value="Thioredoxin-like"/>
    <property type="match status" value="1"/>
</dbReference>
<feature type="domain" description="Thioredoxin" evidence="2">
    <location>
        <begin position="25"/>
        <end position="182"/>
    </location>
</feature>
<proteinExistence type="predicted"/>
<evidence type="ECO:0000313" key="3">
    <source>
        <dbReference type="EMBL" id="ELR71056.1"/>
    </source>
</evidence>
<dbReference type="Gene3D" id="3.40.30.10">
    <property type="entry name" value="Glutaredoxin"/>
    <property type="match status" value="1"/>
</dbReference>
<dbReference type="InterPro" id="IPR036249">
    <property type="entry name" value="Thioredoxin-like_sf"/>
</dbReference>
<comment type="caution">
    <text evidence="3">The sequence shown here is derived from an EMBL/GenBank/DDBJ whole genome shotgun (WGS) entry which is preliminary data.</text>
</comment>
<feature type="signal peptide" evidence="1">
    <location>
        <begin position="1"/>
        <end position="19"/>
    </location>
</feature>
<dbReference type="eggNOG" id="COG0526">
    <property type="taxonomic scope" value="Bacteria"/>
</dbReference>
<name>L8JQ20_9BACT</name>
<gene>
    <name evidence="3" type="ORF">C900_03186</name>
</gene>
<dbReference type="GO" id="GO:0016209">
    <property type="term" value="F:antioxidant activity"/>
    <property type="evidence" value="ECO:0007669"/>
    <property type="project" value="InterPro"/>
</dbReference>
<dbReference type="PANTHER" id="PTHR43640:SF1">
    <property type="entry name" value="THIOREDOXIN-DEPENDENT PEROXIREDOXIN"/>
    <property type="match status" value="1"/>
</dbReference>
<dbReference type="PATRIC" id="fig|1237149.3.peg.2946"/>
<dbReference type="RefSeq" id="WP_009580543.1">
    <property type="nucleotide sequence ID" value="NZ_AMZN01000046.1"/>
</dbReference>
<protein>
    <submittedName>
        <fullName evidence="3">Alkyl hydroperoxide reductase</fullName>
    </submittedName>
</protein>
<feature type="chain" id="PRO_5003993972" evidence="1">
    <location>
        <begin position="20"/>
        <end position="203"/>
    </location>
</feature>
<evidence type="ECO:0000313" key="4">
    <source>
        <dbReference type="Proteomes" id="UP000011135"/>
    </source>
</evidence>
<dbReference type="EMBL" id="AMZN01000046">
    <property type="protein sequence ID" value="ELR71056.1"/>
    <property type="molecule type" value="Genomic_DNA"/>
</dbReference>
<keyword evidence="1" id="KW-0732">Signal</keyword>
<organism evidence="3 4">
    <name type="scientific">Fulvivirga imtechensis AK7</name>
    <dbReference type="NCBI Taxonomy" id="1237149"/>
    <lineage>
        <taxon>Bacteria</taxon>
        <taxon>Pseudomonadati</taxon>
        <taxon>Bacteroidota</taxon>
        <taxon>Cytophagia</taxon>
        <taxon>Cytophagales</taxon>
        <taxon>Fulvivirgaceae</taxon>
        <taxon>Fulvivirga</taxon>
    </lineage>
</organism>
<sequence>MLKINLLSILCLLVFFAGADVNSGYQVGDMVKDFKLKGVDGKMVSLSDYKDEKGVILIFDCNTCPFSKAYLERIKGLHTAYASKGYPVVAINPNDPGRSPGDSFDAMVSYAKDNGYEHAYLQDAEQAVAKAFGASNTPHVFVLENAKEGFKVAYIGAIDNNTKDAEAADKRYVEDAVDALLKGKKPETSNTKAIGCTIKWKSV</sequence>
<dbReference type="Proteomes" id="UP000011135">
    <property type="component" value="Unassembled WGS sequence"/>
</dbReference>
<dbReference type="InterPro" id="IPR047262">
    <property type="entry name" value="PRX-like1"/>
</dbReference>
<dbReference type="GO" id="GO:0016491">
    <property type="term" value="F:oxidoreductase activity"/>
    <property type="evidence" value="ECO:0007669"/>
    <property type="project" value="InterPro"/>
</dbReference>
<dbReference type="STRING" id="1237149.C900_03186"/>
<dbReference type="CDD" id="cd02969">
    <property type="entry name" value="PRX_like1"/>
    <property type="match status" value="1"/>
</dbReference>
<dbReference type="PROSITE" id="PS51352">
    <property type="entry name" value="THIOREDOXIN_2"/>
    <property type="match status" value="1"/>
</dbReference>
<evidence type="ECO:0000256" key="1">
    <source>
        <dbReference type="SAM" id="SignalP"/>
    </source>
</evidence>
<dbReference type="AlphaFoldDB" id="L8JQ20"/>
<evidence type="ECO:0000259" key="2">
    <source>
        <dbReference type="PROSITE" id="PS51352"/>
    </source>
</evidence>
<dbReference type="PANTHER" id="PTHR43640">
    <property type="entry name" value="OS07G0260300 PROTEIN"/>
    <property type="match status" value="1"/>
</dbReference>
<accession>L8JQ20</accession>